<dbReference type="OrthoDB" id="10425803at2759"/>
<organism evidence="1 2">
    <name type="scientific">Paraglomus brasilianum</name>
    <dbReference type="NCBI Taxonomy" id="144538"/>
    <lineage>
        <taxon>Eukaryota</taxon>
        <taxon>Fungi</taxon>
        <taxon>Fungi incertae sedis</taxon>
        <taxon>Mucoromycota</taxon>
        <taxon>Glomeromycotina</taxon>
        <taxon>Glomeromycetes</taxon>
        <taxon>Paraglomerales</taxon>
        <taxon>Paraglomeraceae</taxon>
        <taxon>Paraglomus</taxon>
    </lineage>
</organism>
<name>A0A9N8Z4D5_9GLOM</name>
<comment type="caution">
    <text evidence="1">The sequence shown here is derived from an EMBL/GenBank/DDBJ whole genome shotgun (WGS) entry which is preliminary data.</text>
</comment>
<dbReference type="AlphaFoldDB" id="A0A9N8Z4D5"/>
<dbReference type="EMBL" id="CAJVPI010000043">
    <property type="protein sequence ID" value="CAG8464976.1"/>
    <property type="molecule type" value="Genomic_DNA"/>
</dbReference>
<sequence length="245" mass="28815">MKIRFPRYSQQPNPVTLSRDGKAIHLKLPNGQPKRIKIPTPEQIIEECKGTAYTAFRIFHRTLVTGLKDEPYKPYEVQKFALKSWRLVNDDLKALYQTLNRNTKALLKSKNFVFDQWCKRILHNQNQPCINEDTVARSEDFPEDFSEDEYYPLDDAPTVPEHDTNPYFYQPQDVVNHQSSSDTPLNYVILTPWEFYPQYMDLICTEGACIYMTDPGIIMDQDFKDPLLEYLRENNYCAFLKTSFC</sequence>
<gene>
    <name evidence="1" type="ORF">PBRASI_LOCUS783</name>
</gene>
<evidence type="ECO:0000313" key="2">
    <source>
        <dbReference type="Proteomes" id="UP000789739"/>
    </source>
</evidence>
<proteinExistence type="predicted"/>
<reference evidence="1" key="1">
    <citation type="submission" date="2021-06" db="EMBL/GenBank/DDBJ databases">
        <authorList>
            <person name="Kallberg Y."/>
            <person name="Tangrot J."/>
            <person name="Rosling A."/>
        </authorList>
    </citation>
    <scope>NUCLEOTIDE SEQUENCE</scope>
    <source>
        <strain evidence="1">BR232B</strain>
    </source>
</reference>
<protein>
    <submittedName>
        <fullName evidence="1">8754_t:CDS:1</fullName>
    </submittedName>
</protein>
<accession>A0A9N8Z4D5</accession>
<evidence type="ECO:0000313" key="1">
    <source>
        <dbReference type="EMBL" id="CAG8464976.1"/>
    </source>
</evidence>
<keyword evidence="2" id="KW-1185">Reference proteome</keyword>
<dbReference type="Proteomes" id="UP000789739">
    <property type="component" value="Unassembled WGS sequence"/>
</dbReference>